<feature type="transmembrane region" description="Helical" evidence="2">
    <location>
        <begin position="40"/>
        <end position="60"/>
    </location>
</feature>
<gene>
    <name evidence="4" type="ORF">AVDCRST_MAG80-1287</name>
</gene>
<feature type="transmembrane region" description="Helical" evidence="2">
    <location>
        <begin position="125"/>
        <end position="148"/>
    </location>
</feature>
<dbReference type="AlphaFoldDB" id="A0A6J4QLG7"/>
<name>A0A6J4QLG7_9ACTN</name>
<feature type="transmembrane region" description="Helical" evidence="2">
    <location>
        <begin position="444"/>
        <end position="469"/>
    </location>
</feature>
<feature type="transmembrane region" description="Helical" evidence="2">
    <location>
        <begin position="177"/>
        <end position="196"/>
    </location>
</feature>
<evidence type="ECO:0000256" key="2">
    <source>
        <dbReference type="SAM" id="Phobius"/>
    </source>
</evidence>
<feature type="chain" id="PRO_5027031666" evidence="3">
    <location>
        <begin position="25"/>
        <end position="535"/>
    </location>
</feature>
<accession>A0A6J4QLG7</accession>
<feature type="transmembrane region" description="Helical" evidence="2">
    <location>
        <begin position="481"/>
        <end position="498"/>
    </location>
</feature>
<keyword evidence="2" id="KW-0812">Transmembrane</keyword>
<feature type="transmembrane region" description="Helical" evidence="2">
    <location>
        <begin position="91"/>
        <end position="113"/>
    </location>
</feature>
<evidence type="ECO:0000256" key="3">
    <source>
        <dbReference type="SAM" id="SignalP"/>
    </source>
</evidence>
<feature type="transmembrane region" description="Helical" evidence="2">
    <location>
        <begin position="376"/>
        <end position="398"/>
    </location>
</feature>
<dbReference type="EMBL" id="CADCVC010000109">
    <property type="protein sequence ID" value="CAA9440574.1"/>
    <property type="molecule type" value="Genomic_DNA"/>
</dbReference>
<feature type="transmembrane region" description="Helical" evidence="2">
    <location>
        <begin position="208"/>
        <end position="227"/>
    </location>
</feature>
<protein>
    <submittedName>
        <fullName evidence="4">Uncharacterized protein</fullName>
    </submittedName>
</protein>
<feature type="transmembrane region" description="Helical" evidence="2">
    <location>
        <begin position="346"/>
        <end position="364"/>
    </location>
</feature>
<proteinExistence type="predicted"/>
<evidence type="ECO:0000256" key="1">
    <source>
        <dbReference type="SAM" id="MobiDB-lite"/>
    </source>
</evidence>
<sequence>MRRTLVPILAPLLLLLLAPQPVLAHGFGQSYDLPLPLWLYLYGAGAAVLASFVPISLFAGKKSGEDAPYRYPRFNLLRVGFLRTVLTSRTLLLGLRLLSVGLFLLVVLTGLLGRQNADANFAPTFVWIIWWVGLGFFTAFVGNVWPLVNPWKVLFEWTEALVRRLGARNGLELREPYPASWGLWPAVALYGVFVWVENVFPGSSTPSYIAVLVFTYSVLVWGGMAVYGKETWLRRGEVFSVFFGLLARFAPTEARVRDPKLCRGCSDACGNVEKGCVNCYECFARAAPEDRELNLRPPAVGLSRPESVSPGSVFFVIVVLAGVAFDGLLETPLWNELRRDLSLPQVAGLVTLPLVFFAVYLGFVKLSQLFGGGTGGLRRFAAAYVYSLVPIAVAYQVAHYYTLLIVQGQGIVRHVSDPFGWGWDLFGTAGYSIDPGVVGAAFVWYSQVALIVAGHVVAVYLAHLVALRLFEDPGLALRSQLPMLALMILYTVFSLWIISQPIVIEDQSVETAPQEDASQTTQMEKLREPPMPEIP</sequence>
<organism evidence="4">
    <name type="scientific">uncultured Rubrobacteraceae bacterium</name>
    <dbReference type="NCBI Taxonomy" id="349277"/>
    <lineage>
        <taxon>Bacteria</taxon>
        <taxon>Bacillati</taxon>
        <taxon>Actinomycetota</taxon>
        <taxon>Rubrobacteria</taxon>
        <taxon>Rubrobacterales</taxon>
        <taxon>Rubrobacteraceae</taxon>
        <taxon>environmental samples</taxon>
    </lineage>
</organism>
<feature type="compositionally biased region" description="Basic and acidic residues" evidence="1">
    <location>
        <begin position="524"/>
        <end position="535"/>
    </location>
</feature>
<keyword evidence="2" id="KW-0472">Membrane</keyword>
<evidence type="ECO:0000313" key="4">
    <source>
        <dbReference type="EMBL" id="CAA9440574.1"/>
    </source>
</evidence>
<feature type="region of interest" description="Disordered" evidence="1">
    <location>
        <begin position="509"/>
        <end position="535"/>
    </location>
</feature>
<keyword evidence="3" id="KW-0732">Signal</keyword>
<keyword evidence="2" id="KW-1133">Transmembrane helix</keyword>
<feature type="transmembrane region" description="Helical" evidence="2">
    <location>
        <begin position="313"/>
        <end position="334"/>
    </location>
</feature>
<feature type="signal peptide" evidence="3">
    <location>
        <begin position="1"/>
        <end position="24"/>
    </location>
</feature>
<reference evidence="4" key="1">
    <citation type="submission" date="2020-02" db="EMBL/GenBank/DDBJ databases">
        <authorList>
            <person name="Meier V. D."/>
        </authorList>
    </citation>
    <scope>NUCLEOTIDE SEQUENCE</scope>
    <source>
        <strain evidence="4">AVDCRST_MAG80</strain>
    </source>
</reference>